<accession>A0ABV8UHT0</accession>
<gene>
    <name evidence="8" type="ORF">ACFOW6_04635</name>
</gene>
<keyword evidence="2" id="KW-0813">Transport</keyword>
<evidence type="ECO:0000256" key="3">
    <source>
        <dbReference type="ARBA" id="ARBA00022729"/>
    </source>
</evidence>
<feature type="region of interest" description="Disordered" evidence="5">
    <location>
        <begin position="369"/>
        <end position="407"/>
    </location>
</feature>
<evidence type="ECO:0000256" key="1">
    <source>
        <dbReference type="ARBA" id="ARBA00010062"/>
    </source>
</evidence>
<keyword evidence="4" id="KW-0029">Amino-acid transport</keyword>
<dbReference type="SUPFAM" id="SSF53822">
    <property type="entry name" value="Periplasmic binding protein-like I"/>
    <property type="match status" value="1"/>
</dbReference>
<dbReference type="InterPro" id="IPR051010">
    <property type="entry name" value="BCAA_transport"/>
</dbReference>
<keyword evidence="3 6" id="KW-0732">Signal</keyword>
<dbReference type="PRINTS" id="PR00337">
    <property type="entry name" value="LEUILEVALBP"/>
</dbReference>
<feature type="chain" id="PRO_5046595499" evidence="6">
    <location>
        <begin position="27"/>
        <end position="407"/>
    </location>
</feature>
<keyword evidence="9" id="KW-1185">Reference proteome</keyword>
<dbReference type="Pfam" id="PF13458">
    <property type="entry name" value="Peripla_BP_6"/>
    <property type="match status" value="1"/>
</dbReference>
<name>A0ABV8UHT0_9PROT</name>
<dbReference type="EMBL" id="JBHSCW010000002">
    <property type="protein sequence ID" value="MFC4350827.1"/>
    <property type="molecule type" value="Genomic_DNA"/>
</dbReference>
<evidence type="ECO:0000256" key="6">
    <source>
        <dbReference type="SAM" id="SignalP"/>
    </source>
</evidence>
<evidence type="ECO:0000313" key="8">
    <source>
        <dbReference type="EMBL" id="MFC4350827.1"/>
    </source>
</evidence>
<proteinExistence type="inferred from homology"/>
<evidence type="ECO:0000256" key="2">
    <source>
        <dbReference type="ARBA" id="ARBA00022448"/>
    </source>
</evidence>
<reference evidence="9" key="1">
    <citation type="journal article" date="2019" name="Int. J. Syst. Evol. Microbiol.">
        <title>The Global Catalogue of Microorganisms (GCM) 10K type strain sequencing project: providing services to taxonomists for standard genome sequencing and annotation.</title>
        <authorList>
            <consortium name="The Broad Institute Genomics Platform"/>
            <consortium name="The Broad Institute Genome Sequencing Center for Infectious Disease"/>
            <person name="Wu L."/>
            <person name="Ma J."/>
        </authorList>
    </citation>
    <scope>NUCLEOTIDE SEQUENCE [LARGE SCALE GENOMIC DNA]</scope>
    <source>
        <strain evidence="9">CECT 8472</strain>
    </source>
</reference>
<dbReference type="InterPro" id="IPR028082">
    <property type="entry name" value="Peripla_BP_I"/>
</dbReference>
<dbReference type="PANTHER" id="PTHR30483:SF37">
    <property type="entry name" value="ABC TRANSPORTER SUBSTRATE-BINDING PROTEIN"/>
    <property type="match status" value="1"/>
</dbReference>
<dbReference type="PANTHER" id="PTHR30483">
    <property type="entry name" value="LEUCINE-SPECIFIC-BINDING PROTEIN"/>
    <property type="match status" value="1"/>
</dbReference>
<dbReference type="InterPro" id="IPR000709">
    <property type="entry name" value="Leu_Ile_Val-bd"/>
</dbReference>
<feature type="signal peptide" evidence="6">
    <location>
        <begin position="1"/>
        <end position="26"/>
    </location>
</feature>
<dbReference type="Gene3D" id="3.40.50.2300">
    <property type="match status" value="2"/>
</dbReference>
<dbReference type="RefSeq" id="WP_382421166.1">
    <property type="nucleotide sequence ID" value="NZ_JBHSCW010000002.1"/>
</dbReference>
<organism evidence="8 9">
    <name type="scientific">Fodinicurvata halophila</name>
    <dbReference type="NCBI Taxonomy" id="1419723"/>
    <lineage>
        <taxon>Bacteria</taxon>
        <taxon>Pseudomonadati</taxon>
        <taxon>Pseudomonadota</taxon>
        <taxon>Alphaproteobacteria</taxon>
        <taxon>Rhodospirillales</taxon>
        <taxon>Rhodovibrionaceae</taxon>
        <taxon>Fodinicurvata</taxon>
    </lineage>
</organism>
<comment type="caution">
    <text evidence="8">The sequence shown here is derived from an EMBL/GenBank/DDBJ whole genome shotgun (WGS) entry which is preliminary data.</text>
</comment>
<dbReference type="InterPro" id="IPR028081">
    <property type="entry name" value="Leu-bd"/>
</dbReference>
<dbReference type="Proteomes" id="UP001595799">
    <property type="component" value="Unassembled WGS sequence"/>
</dbReference>
<evidence type="ECO:0000256" key="5">
    <source>
        <dbReference type="SAM" id="MobiDB-lite"/>
    </source>
</evidence>
<evidence type="ECO:0000256" key="4">
    <source>
        <dbReference type="ARBA" id="ARBA00022970"/>
    </source>
</evidence>
<protein>
    <submittedName>
        <fullName evidence="8">ABC transporter substrate-binding protein</fullName>
    </submittedName>
</protein>
<comment type="similarity">
    <text evidence="1">Belongs to the leucine-binding protein family.</text>
</comment>
<dbReference type="CDD" id="cd06330">
    <property type="entry name" value="PBP1_As_SBP-like"/>
    <property type="match status" value="1"/>
</dbReference>
<evidence type="ECO:0000259" key="7">
    <source>
        <dbReference type="Pfam" id="PF13458"/>
    </source>
</evidence>
<feature type="domain" description="Leucine-binding protein" evidence="7">
    <location>
        <begin position="29"/>
        <end position="373"/>
    </location>
</feature>
<sequence length="407" mass="43810">MITRVTTPLGAAILGAGMTLAAPASAQEPIHIGAIYILSGVGSTYGEFAQNGANLAIDEINEDGGVLGRPLEITFEDSQLEAQTAIQAMRKLVYQDGVDVLMGLDSSGVATGVVPVVPEVETPFIITHAATPDATGKLCNQWTYRNSVNIPQNVMGAAIMADESGANSWTTVGPDYAFGHQSWEYFQRYLGELNPDATFSDEPSFPAFGTEDFTPFINTVMSNQPDGVFISVWGSDLVNFTRQANDLGFFDEDFEVLMSLGAATEVLNALGEQMPTGVTVGTRYWYGAHDNEMNKAFVEAYRERHETPPSYNAQNAYSAVYAYKAAIEKAGEVDKAAIRDALKGMSYQAPMGEVRFREGDNQALVGPTYGVTADDPDSELRRLDPQRSFAAEDVTPPLSETGCNLGG</sequence>
<evidence type="ECO:0000313" key="9">
    <source>
        <dbReference type="Proteomes" id="UP001595799"/>
    </source>
</evidence>